<reference evidence="3 4" key="1">
    <citation type="journal article" date="2021" name="Microbiol. Resour. Announc.">
        <title>Draft Genome Sequence of Coralloluteibacterium stylophorae LMG 29479T.</title>
        <authorList>
            <person name="Karlyshev A.V."/>
            <person name="Kudryashova E.B."/>
            <person name="Ariskina E.V."/>
            <person name="Conroy A.P."/>
            <person name="Abidueva E.Y."/>
        </authorList>
    </citation>
    <scope>NUCLEOTIDE SEQUENCE [LARGE SCALE GENOMIC DNA]</scope>
    <source>
        <strain evidence="3 4">LMG 29479</strain>
    </source>
</reference>
<proteinExistence type="predicted"/>
<dbReference type="EMBL" id="JAGQFT020000012">
    <property type="protein sequence ID" value="MBS7458619.1"/>
    <property type="molecule type" value="Genomic_DNA"/>
</dbReference>
<evidence type="ECO:0000256" key="1">
    <source>
        <dbReference type="SAM" id="SignalP"/>
    </source>
</evidence>
<dbReference type="AlphaFoldDB" id="A0A8J8AXU3"/>
<evidence type="ECO:0000313" key="2">
    <source>
        <dbReference type="EMBL" id="MBR0562415.1"/>
    </source>
</evidence>
<comment type="caution">
    <text evidence="2">The sequence shown here is derived from an EMBL/GenBank/DDBJ whole genome shotgun (WGS) entry which is preliminary data.</text>
</comment>
<protein>
    <recommendedName>
        <fullName evidence="5">Dicarboxylate transport domain-containing protein</fullName>
    </recommendedName>
</protein>
<keyword evidence="1" id="KW-0732">Signal</keyword>
<name>A0A8J8AXU3_9GAMM</name>
<keyword evidence="4" id="KW-1185">Reference proteome</keyword>
<gene>
    <name evidence="3" type="ORF">KB893_015875</name>
    <name evidence="2" type="ORF">KB893_07800</name>
</gene>
<feature type="signal peptide" evidence="1">
    <location>
        <begin position="1"/>
        <end position="20"/>
    </location>
</feature>
<evidence type="ECO:0000313" key="3">
    <source>
        <dbReference type="EMBL" id="MBS7458619.1"/>
    </source>
</evidence>
<organism evidence="2">
    <name type="scientific">Coralloluteibacterium stylophorae</name>
    <dbReference type="NCBI Taxonomy" id="1776034"/>
    <lineage>
        <taxon>Bacteria</taxon>
        <taxon>Pseudomonadati</taxon>
        <taxon>Pseudomonadota</taxon>
        <taxon>Gammaproteobacteria</taxon>
        <taxon>Lysobacterales</taxon>
        <taxon>Lysobacteraceae</taxon>
        <taxon>Coralloluteibacterium</taxon>
    </lineage>
</organism>
<feature type="chain" id="PRO_5042774379" description="Dicarboxylate transport domain-containing protein" evidence="1">
    <location>
        <begin position="21"/>
        <end position="676"/>
    </location>
</feature>
<evidence type="ECO:0000313" key="4">
    <source>
        <dbReference type="Proteomes" id="UP000675747"/>
    </source>
</evidence>
<evidence type="ECO:0008006" key="5">
    <source>
        <dbReference type="Google" id="ProtNLM"/>
    </source>
</evidence>
<dbReference type="RefSeq" id="WP_211926359.1">
    <property type="nucleotide sequence ID" value="NZ_JAGQFT020000012.1"/>
</dbReference>
<dbReference type="Proteomes" id="UP000675747">
    <property type="component" value="Unassembled WGS sequence"/>
</dbReference>
<reference evidence="2" key="2">
    <citation type="submission" date="2021-04" db="EMBL/GenBank/DDBJ databases">
        <authorList>
            <person name="Karlyshev A.V."/>
        </authorList>
    </citation>
    <scope>NUCLEOTIDE SEQUENCE</scope>
    <source>
        <strain evidence="2">LMG 29479</strain>
    </source>
</reference>
<accession>A0A8J8AXU3</accession>
<dbReference type="EMBL" id="JAGQFT010000050">
    <property type="protein sequence ID" value="MBR0562415.1"/>
    <property type="molecule type" value="Genomic_DNA"/>
</dbReference>
<sequence>MLRVPILRKLCIVLIGMACAPALVPAVGARVLTATVERIETPLATAEGVDLRLEWPDAADEGQLVLGIGALAAADFGQRFRDLRWRCSLRRVEAGWACAGGVAAGGAAPRSTLALRITDAELRAELADDGSGLTLLQEDGRPEVWTLLAQRVPVAWIDGFLRTLWEDGRYGAGTIDGSVAVDVSGDATAVEADLDIVGFGFDTPDGTVAAEGVDAHLGLDYLAAPQPRLALDGALRGGELLADAFYVALPESPVAVALEGRGRPGGGWRFDRIDWDDGRALDAQASLTLSAGGGIEALDLAADSRHLATAGPRYLDGPLGLVGLSGLVLNGGAHARLAMDARGPTAFSLRLDDVGAGHPEGRFGSDGLDGRVAWSAGAEVRSELRWRGVGIHGIPVLAARLPLVSRDGTIALAEPVPMPALGGVLRLETLSFTPPLRGRDSAGNFAFDLDGLDIAQLAKWLDWPPFTGRLDGHIPGMRYADGRLDFDGGLRFELFDGVVDVRQLSMERPFGVAPTLSADVTIDGLDLPSLTGVFGFGEITGKLDGRIGDLRLVDWTVEAFDAELHTDPAWRGERRISQRAVQDLTSVGGSGIGGGLQGMALGLFQDFGYRRISIRCRLANDVCRMDGLEPQDGGYTIVEGAGLPHLTVVGFRRRVDWPTLVERLQVATEGQAPVID</sequence>